<gene>
    <name evidence="2" type="ORF">BG006_007999</name>
</gene>
<accession>A0A9P5VKC0</accession>
<dbReference type="EMBL" id="JAAAUY010000523">
    <property type="protein sequence ID" value="KAF9328888.1"/>
    <property type="molecule type" value="Genomic_DNA"/>
</dbReference>
<dbReference type="SUPFAM" id="SSF55729">
    <property type="entry name" value="Acyl-CoA N-acyltransferases (Nat)"/>
    <property type="match status" value="1"/>
</dbReference>
<name>A0A9P5VKC0_9FUNG</name>
<organism evidence="2 3">
    <name type="scientific">Podila minutissima</name>
    <dbReference type="NCBI Taxonomy" id="64525"/>
    <lineage>
        <taxon>Eukaryota</taxon>
        <taxon>Fungi</taxon>
        <taxon>Fungi incertae sedis</taxon>
        <taxon>Mucoromycota</taxon>
        <taxon>Mortierellomycotina</taxon>
        <taxon>Mortierellomycetes</taxon>
        <taxon>Mortierellales</taxon>
        <taxon>Mortierellaceae</taxon>
        <taxon>Podila</taxon>
    </lineage>
</organism>
<comment type="caution">
    <text evidence="2">The sequence shown here is derived from an EMBL/GenBank/DDBJ whole genome shotgun (WGS) entry which is preliminary data.</text>
</comment>
<dbReference type="InterPro" id="IPR055100">
    <property type="entry name" value="GNAT_LYC1-like"/>
</dbReference>
<dbReference type="AlphaFoldDB" id="A0A9P5VKC0"/>
<reference evidence="2" key="1">
    <citation type="journal article" date="2020" name="Fungal Divers.">
        <title>Resolving the Mortierellaceae phylogeny through synthesis of multi-gene phylogenetics and phylogenomics.</title>
        <authorList>
            <person name="Vandepol N."/>
            <person name="Liber J."/>
            <person name="Desiro A."/>
            <person name="Na H."/>
            <person name="Kennedy M."/>
            <person name="Barry K."/>
            <person name="Grigoriev I.V."/>
            <person name="Miller A.N."/>
            <person name="O'Donnell K."/>
            <person name="Stajich J.E."/>
            <person name="Bonito G."/>
        </authorList>
    </citation>
    <scope>NUCLEOTIDE SEQUENCE</scope>
    <source>
        <strain evidence="2">NVP1</strain>
    </source>
</reference>
<dbReference type="Pfam" id="PF22998">
    <property type="entry name" value="GNAT_LYC1-like"/>
    <property type="match status" value="1"/>
</dbReference>
<evidence type="ECO:0000259" key="1">
    <source>
        <dbReference type="Pfam" id="PF22998"/>
    </source>
</evidence>
<dbReference type="PANTHER" id="PTHR34815">
    <property type="entry name" value="LYSINE ACETYLTRANSFERASE"/>
    <property type="match status" value="1"/>
</dbReference>
<dbReference type="InterPro" id="IPR053013">
    <property type="entry name" value="LAT"/>
</dbReference>
<evidence type="ECO:0000313" key="3">
    <source>
        <dbReference type="Proteomes" id="UP000696485"/>
    </source>
</evidence>
<dbReference type="Proteomes" id="UP000696485">
    <property type="component" value="Unassembled WGS sequence"/>
</dbReference>
<feature type="domain" description="LYC1 C-terminal" evidence="1">
    <location>
        <begin position="193"/>
        <end position="385"/>
    </location>
</feature>
<keyword evidence="3" id="KW-1185">Reference proteome</keyword>
<dbReference type="Gene3D" id="3.40.630.30">
    <property type="match status" value="1"/>
</dbReference>
<proteinExistence type="predicted"/>
<dbReference type="PANTHER" id="PTHR34815:SF2">
    <property type="entry name" value="N-ACETYLTRANSFERASE DOMAIN-CONTAINING PROTEIN"/>
    <property type="match status" value="1"/>
</dbReference>
<protein>
    <recommendedName>
        <fullName evidence="1">LYC1 C-terminal domain-containing protein</fullName>
    </recommendedName>
</protein>
<sequence length="387" mass="44112">MTTSSTTPPKQPAPYALEDLHMIEATTPDLIQKTWANNWEEWAKGVEKPTYFEREVVLSKTNFSNNQKIRTWILVPKSFGTNSDKPDDLEQILSAVETYERPGIVATVESGLQDVSSFSVASVYTLAKYRRYGYGSLLIRLLWEKIAELGGSFSFLYSDVGPTFYGQVGWTPRRTDEIKIPTSYALPSVPLPTDEPLEQITDETIDPLVEYDHQLLRQLLQQRLATLPAATKTLVAVRPEPNCFRWLHTRGQFNAHLKNPTRDPADLKITTLGVKDSQSNDNFVIWYHDFFADQLLILRWRLTGEPETDPRLATLGLGMVKACQDEARRWNLSKVNFWNPDETFSKLVGRKIETRQDSICSLGLVQVPAQSDPETVEWVLNEHYSCI</sequence>
<evidence type="ECO:0000313" key="2">
    <source>
        <dbReference type="EMBL" id="KAF9328888.1"/>
    </source>
</evidence>
<dbReference type="InterPro" id="IPR016181">
    <property type="entry name" value="Acyl_CoA_acyltransferase"/>
</dbReference>